<dbReference type="OrthoDB" id="384458at2759"/>
<name>A0A1G4HDQ6_PLAVI</name>
<proteinExistence type="predicted"/>
<dbReference type="InterPro" id="IPR008780">
    <property type="entry name" value="Plasmodium_Vir"/>
</dbReference>
<dbReference type="EMBL" id="LT615265">
    <property type="protein sequence ID" value="SCO72999.1"/>
    <property type="molecule type" value="Genomic_DNA"/>
</dbReference>
<dbReference type="AlphaFoldDB" id="A0A1G4HDQ6"/>
<dbReference type="VEuPathDB" id="PlasmoDB:PVPAM_000026200"/>
<gene>
    <name evidence="1" type="ORF">PVC01_100007000</name>
    <name evidence="2" type="ORF">PVP01_0001310</name>
</gene>
<evidence type="ECO:0000313" key="2">
    <source>
        <dbReference type="EMBL" id="VUZ99416.1"/>
    </source>
</evidence>
<reference evidence="1 3" key="1">
    <citation type="submission" date="2016-07" db="EMBL/GenBank/DDBJ databases">
        <authorList>
            <consortium name="Pathogen Informatics"/>
        </authorList>
    </citation>
    <scope>NUCLEOTIDE SEQUENCE [LARGE SCALE GENOMIC DNA]</scope>
</reference>
<evidence type="ECO:0000313" key="1">
    <source>
        <dbReference type="EMBL" id="SCO72999.1"/>
    </source>
</evidence>
<sequence>MPQNILDISKWKTDYPFLQEVWKMYDEFEKPVEINQENNKYILLCHTFMNGLNESKEEYKIFCNKLARNLGLYSEDTRFTKPSHDRCNILYNWIYNSIKKHHIPDNIIKECFEEYDRITKATGNIKCSYYTYDNDYKEPENIMLLNVFISYIGDTKNTMNGENEDLKRSCHKYICEFVKIYKRMYSEYCLRESPNYQKQQKTCEHLGYFKQNYDIFLFNQLKEKDKIPSLEKVEEEYMLKCQKYDQRPALQTEVRREQTRFAHLSEGTRESPHIFPSETTVSNNDAKNPISSTVSTAVGTVAGASSILVLLYKFTPGRKWIHSGFGGGRRERINSNFYDPEHSELLFDGQVHGDYGSYNQRYDIGYSPM</sequence>
<protein>
    <submittedName>
        <fullName evidence="1">VIR protein</fullName>
    </submittedName>
</protein>
<dbReference type="Pfam" id="PF05795">
    <property type="entry name" value="Plasmodium_Vir"/>
    <property type="match status" value="1"/>
</dbReference>
<evidence type="ECO:0000313" key="3">
    <source>
        <dbReference type="Proteomes" id="UP000305196"/>
    </source>
</evidence>
<organism evidence="1 3">
    <name type="scientific">Plasmodium vivax</name>
    <name type="common">malaria parasite P. vivax</name>
    <dbReference type="NCBI Taxonomy" id="5855"/>
    <lineage>
        <taxon>Eukaryota</taxon>
        <taxon>Sar</taxon>
        <taxon>Alveolata</taxon>
        <taxon>Apicomplexa</taxon>
        <taxon>Aconoidasida</taxon>
        <taxon>Haemosporida</taxon>
        <taxon>Plasmodiidae</taxon>
        <taxon>Plasmodium</taxon>
        <taxon>Plasmodium (Plasmodium)</taxon>
    </lineage>
</organism>
<dbReference type="VEuPathDB" id="PlasmoDB:PVP01_0001310"/>
<accession>A0A1G4HDQ6</accession>
<dbReference type="VEuPathDB" id="PlasmoDB:PVW1_100017900"/>
<dbReference type="Proteomes" id="UP000220605">
    <property type="component" value="Unassembled WGS sequence"/>
</dbReference>
<dbReference type="Proteomes" id="UP000305196">
    <property type="component" value="Chromosome 10"/>
</dbReference>
<dbReference type="EMBL" id="FLZR02000002">
    <property type="protein sequence ID" value="VUZ99416.1"/>
    <property type="molecule type" value="Genomic_DNA"/>
</dbReference>